<dbReference type="Proteomes" id="UP000618460">
    <property type="component" value="Unassembled WGS sequence"/>
</dbReference>
<protein>
    <recommendedName>
        <fullName evidence="4">YfhD family protein</fullName>
    </recommendedName>
</protein>
<dbReference type="InterPro" id="IPR025435">
    <property type="entry name" value="YfhD-like"/>
</dbReference>
<dbReference type="Pfam" id="PF14151">
    <property type="entry name" value="YfhD"/>
    <property type="match status" value="1"/>
</dbReference>
<dbReference type="OrthoDB" id="2973490at2"/>
<keyword evidence="3" id="KW-1185">Reference proteome</keyword>
<evidence type="ECO:0000256" key="1">
    <source>
        <dbReference type="SAM" id="MobiDB-lite"/>
    </source>
</evidence>
<sequence>MSDNKDKTKGIAKNEDVEFSRELADQDDMEAIERMEKADKRAQNKNNNQ</sequence>
<evidence type="ECO:0000313" key="2">
    <source>
        <dbReference type="EMBL" id="GGM40876.1"/>
    </source>
</evidence>
<name>A0A917WYK0_9BACI</name>
<dbReference type="RefSeq" id="WP_117156906.1">
    <property type="nucleotide sequence ID" value="NZ_BMLG01000024.1"/>
</dbReference>
<feature type="compositionally biased region" description="Basic and acidic residues" evidence="1">
    <location>
        <begin position="31"/>
        <end position="42"/>
    </location>
</feature>
<evidence type="ECO:0000313" key="3">
    <source>
        <dbReference type="Proteomes" id="UP000618460"/>
    </source>
</evidence>
<comment type="caution">
    <text evidence="2">The sequence shown here is derived from an EMBL/GenBank/DDBJ whole genome shotgun (WGS) entry which is preliminary data.</text>
</comment>
<gene>
    <name evidence="2" type="ORF">GCM10011351_28870</name>
</gene>
<dbReference type="AlphaFoldDB" id="A0A917WYK0"/>
<feature type="region of interest" description="Disordered" evidence="1">
    <location>
        <begin position="1"/>
        <end position="49"/>
    </location>
</feature>
<evidence type="ECO:0008006" key="4">
    <source>
        <dbReference type="Google" id="ProtNLM"/>
    </source>
</evidence>
<reference evidence="2" key="1">
    <citation type="journal article" date="2014" name="Int. J. Syst. Evol. Microbiol.">
        <title>Complete genome sequence of Corynebacterium casei LMG S-19264T (=DSM 44701T), isolated from a smear-ripened cheese.</title>
        <authorList>
            <consortium name="US DOE Joint Genome Institute (JGI-PGF)"/>
            <person name="Walter F."/>
            <person name="Albersmeier A."/>
            <person name="Kalinowski J."/>
            <person name="Ruckert C."/>
        </authorList>
    </citation>
    <scope>NUCLEOTIDE SEQUENCE</scope>
    <source>
        <strain evidence="2">CGMCC 1.6333</strain>
    </source>
</reference>
<reference evidence="2" key="2">
    <citation type="submission" date="2020-09" db="EMBL/GenBank/DDBJ databases">
        <authorList>
            <person name="Sun Q."/>
            <person name="Zhou Y."/>
        </authorList>
    </citation>
    <scope>NUCLEOTIDE SEQUENCE</scope>
    <source>
        <strain evidence="2">CGMCC 1.6333</strain>
    </source>
</reference>
<proteinExistence type="predicted"/>
<accession>A0A917WYK0</accession>
<feature type="compositionally biased region" description="Basic and acidic residues" evidence="1">
    <location>
        <begin position="1"/>
        <end position="24"/>
    </location>
</feature>
<dbReference type="EMBL" id="BMLG01000024">
    <property type="protein sequence ID" value="GGM40876.1"/>
    <property type="molecule type" value="Genomic_DNA"/>
</dbReference>
<organism evidence="2 3">
    <name type="scientific">Paraliobacillus quinghaiensis</name>
    <dbReference type="NCBI Taxonomy" id="470815"/>
    <lineage>
        <taxon>Bacteria</taxon>
        <taxon>Bacillati</taxon>
        <taxon>Bacillota</taxon>
        <taxon>Bacilli</taxon>
        <taxon>Bacillales</taxon>
        <taxon>Bacillaceae</taxon>
        <taxon>Paraliobacillus</taxon>
    </lineage>
</organism>